<evidence type="ECO:0000313" key="2">
    <source>
        <dbReference type="Proteomes" id="UP000426246"/>
    </source>
</evidence>
<keyword evidence="2" id="KW-1185">Reference proteome</keyword>
<gene>
    <name evidence="1" type="ORF">EHS13_23555</name>
</gene>
<sequence length="66" mass="7545">MIQDEIKQVWQGHIAAYQANRKGTSDGLSRVKGPLGPANYRYFARQFHLQYVHAELTAAKQMIDII</sequence>
<dbReference type="RefSeq" id="WP_155702756.1">
    <property type="nucleotide sequence ID" value="NZ_CP034235.1"/>
</dbReference>
<proteinExistence type="predicted"/>
<dbReference type="AlphaFoldDB" id="A0A6B8RPM7"/>
<organism evidence="1 2">
    <name type="scientific">Paenibacillus psychroresistens</name>
    <dbReference type="NCBI Taxonomy" id="1778678"/>
    <lineage>
        <taxon>Bacteria</taxon>
        <taxon>Bacillati</taxon>
        <taxon>Bacillota</taxon>
        <taxon>Bacilli</taxon>
        <taxon>Bacillales</taxon>
        <taxon>Paenibacillaceae</taxon>
        <taxon>Paenibacillus</taxon>
    </lineage>
</organism>
<evidence type="ECO:0000313" key="1">
    <source>
        <dbReference type="EMBL" id="QGQ97652.1"/>
    </source>
</evidence>
<dbReference type="EMBL" id="CP034235">
    <property type="protein sequence ID" value="QGQ97652.1"/>
    <property type="molecule type" value="Genomic_DNA"/>
</dbReference>
<protein>
    <submittedName>
        <fullName evidence="1">Uncharacterized protein</fullName>
    </submittedName>
</protein>
<dbReference type="Proteomes" id="UP000426246">
    <property type="component" value="Chromosome"/>
</dbReference>
<reference evidence="2" key="1">
    <citation type="submission" date="2018-11" db="EMBL/GenBank/DDBJ databases">
        <title>Complete genome sequence of Paenibacillus sp. ML311-T8.</title>
        <authorList>
            <person name="Nam Y.-D."/>
            <person name="Kang J."/>
            <person name="Chung W.-H."/>
            <person name="Park Y.S."/>
        </authorList>
    </citation>
    <scope>NUCLEOTIDE SEQUENCE [LARGE SCALE GENOMIC DNA]</scope>
    <source>
        <strain evidence="2">ML311-T8</strain>
    </source>
</reference>
<accession>A0A6B8RPM7</accession>
<name>A0A6B8RPM7_9BACL</name>
<dbReference type="KEGG" id="ppsc:EHS13_23555"/>